<dbReference type="PANTHER" id="PTHR30427:SF1">
    <property type="entry name" value="TRANSCRIPTIONAL ACTIVATOR PROTEIN LYSR"/>
    <property type="match status" value="1"/>
</dbReference>
<feature type="domain" description="HTH lysR-type" evidence="5">
    <location>
        <begin position="13"/>
        <end position="70"/>
    </location>
</feature>
<comment type="caution">
    <text evidence="6">The sequence shown here is derived from an EMBL/GenBank/DDBJ whole genome shotgun (WGS) entry which is preliminary data.</text>
</comment>
<accession>A0ABP3GE46</accession>
<dbReference type="InterPro" id="IPR036390">
    <property type="entry name" value="WH_DNA-bd_sf"/>
</dbReference>
<evidence type="ECO:0000313" key="6">
    <source>
        <dbReference type="EMBL" id="GAA0341541.1"/>
    </source>
</evidence>
<evidence type="ECO:0000256" key="3">
    <source>
        <dbReference type="ARBA" id="ARBA00023125"/>
    </source>
</evidence>
<dbReference type="Proteomes" id="UP001501757">
    <property type="component" value="Unassembled WGS sequence"/>
</dbReference>
<dbReference type="Gene3D" id="1.10.10.10">
    <property type="entry name" value="Winged helix-like DNA-binding domain superfamily/Winged helix DNA-binding domain"/>
    <property type="match status" value="1"/>
</dbReference>
<dbReference type="InterPro" id="IPR037424">
    <property type="entry name" value="NocR_PBP2"/>
</dbReference>
<dbReference type="InterPro" id="IPR005119">
    <property type="entry name" value="LysR_subst-bd"/>
</dbReference>
<evidence type="ECO:0000313" key="7">
    <source>
        <dbReference type="Proteomes" id="UP001501757"/>
    </source>
</evidence>
<dbReference type="EMBL" id="BAAAEI010000002">
    <property type="protein sequence ID" value="GAA0341541.1"/>
    <property type="molecule type" value="Genomic_DNA"/>
</dbReference>
<name>A0ABP3GE46_9ALTE</name>
<dbReference type="Gene3D" id="3.40.190.290">
    <property type="match status" value="1"/>
</dbReference>
<dbReference type="SUPFAM" id="SSF53850">
    <property type="entry name" value="Periplasmic binding protein-like II"/>
    <property type="match status" value="1"/>
</dbReference>
<dbReference type="PRINTS" id="PR00039">
    <property type="entry name" value="HTHLYSR"/>
</dbReference>
<dbReference type="InterPro" id="IPR000847">
    <property type="entry name" value="LysR_HTH_N"/>
</dbReference>
<dbReference type="PANTHER" id="PTHR30427">
    <property type="entry name" value="TRANSCRIPTIONAL ACTIVATOR PROTEIN LYSR"/>
    <property type="match status" value="1"/>
</dbReference>
<dbReference type="Pfam" id="PF00126">
    <property type="entry name" value="HTH_1"/>
    <property type="match status" value="1"/>
</dbReference>
<keyword evidence="4" id="KW-0804">Transcription</keyword>
<dbReference type="SUPFAM" id="SSF46785">
    <property type="entry name" value="Winged helix' DNA-binding domain"/>
    <property type="match status" value="1"/>
</dbReference>
<organism evidence="6 7">
    <name type="scientific">Bowmanella denitrificans</name>
    <dbReference type="NCBI Taxonomy" id="366582"/>
    <lineage>
        <taxon>Bacteria</taxon>
        <taxon>Pseudomonadati</taxon>
        <taxon>Pseudomonadota</taxon>
        <taxon>Gammaproteobacteria</taxon>
        <taxon>Alteromonadales</taxon>
        <taxon>Alteromonadaceae</taxon>
        <taxon>Bowmanella</taxon>
    </lineage>
</organism>
<keyword evidence="7" id="KW-1185">Reference proteome</keyword>
<gene>
    <name evidence="6" type="ORF">GCM10009092_02570</name>
</gene>
<proteinExistence type="inferred from homology"/>
<evidence type="ECO:0000256" key="4">
    <source>
        <dbReference type="ARBA" id="ARBA00023163"/>
    </source>
</evidence>
<keyword evidence="3" id="KW-0238">DNA-binding</keyword>
<evidence type="ECO:0000256" key="2">
    <source>
        <dbReference type="ARBA" id="ARBA00023015"/>
    </source>
</evidence>
<sequence length="314" mass="34249">MNTATSPKGLEGLSLKSLEAFRAIIQSGSATAAATSLGITQPAVSRLLASFEQHVGFALFYREKSRLFPTEEALALFKEVELTLQGAERISLLARNIFNSDLGLLKIVAPNSFIAGPLADVVADFMRQHPRVNISLDTHSPATARELVAHRSADCGFIQLPENHPGLQVESMLQSHTVCALSPAHPLASKGRIEVQDLLGQNLILLGKGRYSRMQIDSIFQQAGVPMKVKLETHTVAIACTFARRNLGVAIVNGMLARQYADNNLLLIPFAPALIYEYGFITSAHAPMSRLTTAFFNHCRQSFGRMQDELIPKA</sequence>
<dbReference type="PROSITE" id="PS50931">
    <property type="entry name" value="HTH_LYSR"/>
    <property type="match status" value="1"/>
</dbReference>
<reference evidence="7" key="1">
    <citation type="journal article" date="2019" name="Int. J. Syst. Evol. Microbiol.">
        <title>The Global Catalogue of Microorganisms (GCM) 10K type strain sequencing project: providing services to taxonomists for standard genome sequencing and annotation.</title>
        <authorList>
            <consortium name="The Broad Institute Genomics Platform"/>
            <consortium name="The Broad Institute Genome Sequencing Center for Infectious Disease"/>
            <person name="Wu L."/>
            <person name="Ma J."/>
        </authorList>
    </citation>
    <scope>NUCLEOTIDE SEQUENCE [LARGE SCALE GENOMIC DNA]</scope>
    <source>
        <strain evidence="7">JCM 13378</strain>
    </source>
</reference>
<evidence type="ECO:0000259" key="5">
    <source>
        <dbReference type="PROSITE" id="PS50931"/>
    </source>
</evidence>
<dbReference type="InterPro" id="IPR036388">
    <property type="entry name" value="WH-like_DNA-bd_sf"/>
</dbReference>
<dbReference type="CDD" id="cd08415">
    <property type="entry name" value="PBP2_LysR_opines_like"/>
    <property type="match status" value="1"/>
</dbReference>
<keyword evidence="2" id="KW-0805">Transcription regulation</keyword>
<evidence type="ECO:0000256" key="1">
    <source>
        <dbReference type="ARBA" id="ARBA00009437"/>
    </source>
</evidence>
<protein>
    <submittedName>
        <fullName evidence="6">LysR family transcriptional regulator</fullName>
    </submittedName>
</protein>
<comment type="similarity">
    <text evidence="1">Belongs to the LysR transcriptional regulatory family.</text>
</comment>
<dbReference type="RefSeq" id="WP_343840812.1">
    <property type="nucleotide sequence ID" value="NZ_BAAAEI010000002.1"/>
</dbReference>
<dbReference type="Pfam" id="PF03466">
    <property type="entry name" value="LysR_substrate"/>
    <property type="match status" value="1"/>
</dbReference>